<name>A0A3D9VBU1_THECX</name>
<sequence length="247" mass="25097">MSEALTSLDPHVVLVTGIAVLVGAVVQGAAGFGVSLVAVPVLTLLDPSLMPGALLVVGTLLPLFTLAREGAHIDWPKARLSLAGRLVGTAAGVWVISELSPRALTAGIGLLVLLGVALSLRDLTVPVTGRSLFGAGAMTGITGTASSISGPVIGLVLQRMPGPTMRATLAVFFCAGAFMSLVGLAVGGQLTARQVACGLALLPFLVVGYLLSNPLRRYLDQGWTRAAVLVVSTCSALVVLVKAALWS</sequence>
<comment type="caution">
    <text evidence="9">The sequence shown here is derived from an EMBL/GenBank/DDBJ whole genome shotgun (WGS) entry which is preliminary data.</text>
</comment>
<dbReference type="InterPro" id="IPR052017">
    <property type="entry name" value="TSUP"/>
</dbReference>
<feature type="transmembrane region" description="Helical" evidence="8">
    <location>
        <begin position="103"/>
        <end position="120"/>
    </location>
</feature>
<comment type="similarity">
    <text evidence="2 8">Belongs to the 4-toluene sulfonate uptake permease (TSUP) (TC 2.A.102) family.</text>
</comment>
<feature type="transmembrane region" description="Helical" evidence="8">
    <location>
        <begin position="48"/>
        <end position="67"/>
    </location>
</feature>
<keyword evidence="3" id="KW-0813">Transport</keyword>
<keyword evidence="5 8" id="KW-0812">Transmembrane</keyword>
<dbReference type="Proteomes" id="UP000256485">
    <property type="component" value="Unassembled WGS sequence"/>
</dbReference>
<evidence type="ECO:0000256" key="5">
    <source>
        <dbReference type="ARBA" id="ARBA00022692"/>
    </source>
</evidence>
<evidence type="ECO:0000256" key="8">
    <source>
        <dbReference type="RuleBase" id="RU363041"/>
    </source>
</evidence>
<dbReference type="PANTHER" id="PTHR30269:SF37">
    <property type="entry name" value="MEMBRANE TRANSPORTER PROTEIN"/>
    <property type="match status" value="1"/>
</dbReference>
<comment type="subcellular location">
    <subcellularLocation>
        <location evidence="1 8">Cell membrane</location>
        <topology evidence="1 8">Multi-pass membrane protein</topology>
    </subcellularLocation>
</comment>
<feature type="transmembrane region" description="Helical" evidence="8">
    <location>
        <begin position="169"/>
        <end position="188"/>
    </location>
</feature>
<feature type="transmembrane region" description="Helical" evidence="8">
    <location>
        <begin position="79"/>
        <end position="97"/>
    </location>
</feature>
<protein>
    <recommendedName>
        <fullName evidence="8">Probable membrane transporter protein</fullName>
    </recommendedName>
</protein>
<feature type="transmembrane region" description="Helical" evidence="8">
    <location>
        <begin position="12"/>
        <end position="42"/>
    </location>
</feature>
<feature type="transmembrane region" description="Helical" evidence="8">
    <location>
        <begin position="132"/>
        <end position="157"/>
    </location>
</feature>
<evidence type="ECO:0000256" key="4">
    <source>
        <dbReference type="ARBA" id="ARBA00022475"/>
    </source>
</evidence>
<accession>A0A3D9VBU1</accession>
<evidence type="ECO:0000256" key="2">
    <source>
        <dbReference type="ARBA" id="ARBA00009142"/>
    </source>
</evidence>
<reference evidence="9 10" key="1">
    <citation type="submission" date="2018-08" db="EMBL/GenBank/DDBJ databases">
        <title>Sequencing the genomes of 1000 actinobacteria strains.</title>
        <authorList>
            <person name="Klenk H.-P."/>
        </authorList>
    </citation>
    <scope>NUCLEOTIDE SEQUENCE [LARGE SCALE GENOMIC DNA]</scope>
    <source>
        <strain evidence="9 10">DSM 22891</strain>
    </source>
</reference>
<evidence type="ECO:0000256" key="1">
    <source>
        <dbReference type="ARBA" id="ARBA00004651"/>
    </source>
</evidence>
<gene>
    <name evidence="9" type="ORF">DFJ64_3644</name>
</gene>
<evidence type="ECO:0000256" key="6">
    <source>
        <dbReference type="ARBA" id="ARBA00022989"/>
    </source>
</evidence>
<feature type="transmembrane region" description="Helical" evidence="8">
    <location>
        <begin position="223"/>
        <end position="245"/>
    </location>
</feature>
<dbReference type="AlphaFoldDB" id="A0A3D9VBU1"/>
<keyword evidence="4 8" id="KW-1003">Cell membrane</keyword>
<evidence type="ECO:0000256" key="3">
    <source>
        <dbReference type="ARBA" id="ARBA00022448"/>
    </source>
</evidence>
<proteinExistence type="inferred from homology"/>
<dbReference type="EMBL" id="QTUC01000001">
    <property type="protein sequence ID" value="REF38173.1"/>
    <property type="molecule type" value="Genomic_DNA"/>
</dbReference>
<dbReference type="Pfam" id="PF01925">
    <property type="entry name" value="TauE"/>
    <property type="match status" value="1"/>
</dbReference>
<dbReference type="RefSeq" id="WP_245941217.1">
    <property type="nucleotide sequence ID" value="NZ_QTUC01000001.1"/>
</dbReference>
<keyword evidence="7 8" id="KW-0472">Membrane</keyword>
<organism evidence="9 10">
    <name type="scientific">Thermasporomyces composti</name>
    <dbReference type="NCBI Taxonomy" id="696763"/>
    <lineage>
        <taxon>Bacteria</taxon>
        <taxon>Bacillati</taxon>
        <taxon>Actinomycetota</taxon>
        <taxon>Actinomycetes</taxon>
        <taxon>Propionibacteriales</taxon>
        <taxon>Nocardioidaceae</taxon>
        <taxon>Thermasporomyces</taxon>
    </lineage>
</organism>
<evidence type="ECO:0000313" key="10">
    <source>
        <dbReference type="Proteomes" id="UP000256485"/>
    </source>
</evidence>
<dbReference type="PANTHER" id="PTHR30269">
    <property type="entry name" value="TRANSMEMBRANE PROTEIN YFCA"/>
    <property type="match status" value="1"/>
</dbReference>
<evidence type="ECO:0000313" key="9">
    <source>
        <dbReference type="EMBL" id="REF38173.1"/>
    </source>
</evidence>
<keyword evidence="10" id="KW-1185">Reference proteome</keyword>
<feature type="transmembrane region" description="Helical" evidence="8">
    <location>
        <begin position="195"/>
        <end position="211"/>
    </location>
</feature>
<dbReference type="InterPro" id="IPR002781">
    <property type="entry name" value="TM_pro_TauE-like"/>
</dbReference>
<keyword evidence="6 8" id="KW-1133">Transmembrane helix</keyword>
<dbReference type="GO" id="GO:0005886">
    <property type="term" value="C:plasma membrane"/>
    <property type="evidence" value="ECO:0007669"/>
    <property type="project" value="UniProtKB-SubCell"/>
</dbReference>
<evidence type="ECO:0000256" key="7">
    <source>
        <dbReference type="ARBA" id="ARBA00023136"/>
    </source>
</evidence>